<dbReference type="AlphaFoldDB" id="A0AA42RSL2"/>
<gene>
    <name evidence="1" type="ORF">N5I14_03315</name>
</gene>
<dbReference type="Pfam" id="PF19749">
    <property type="entry name" value="DUF6236"/>
    <property type="match status" value="1"/>
</dbReference>
<comment type="caution">
    <text evidence="1">The sequence shown here is derived from an EMBL/GenBank/DDBJ whole genome shotgun (WGS) entry which is preliminary data.</text>
</comment>
<dbReference type="InterPro" id="IPR046203">
    <property type="entry name" value="DUF6236"/>
</dbReference>
<protein>
    <submittedName>
        <fullName evidence="1">DUF6236 family protein</fullName>
    </submittedName>
</protein>
<sequence length="299" mass="33180">MGEAKQRKLRDPNYGKPSKMRGLVISCPLILDGSTIVEARPLDMQDLRSSLMYWDRLCLPTNNIVGFDVSNEEKYLKDVGILYDSRFELTGNIIMEEMFSNIQAHTLLEYEKQEPGAWSISGGANSITSIKKPKENGVLLQLLNCVPVPSENVPLAEILEFKAKRRDELLRFREHFETLTAQISNAPDHITELQKTISEVDTACADLIKTTREWQFPAKLTNAHASLNLDISKAVGSAAAAYDLLAKTPLALSATGSAIAAGGAAILSQFKVGGDFSLQKLKRPTSPYKYAYFIQRDLR</sequence>
<evidence type="ECO:0000313" key="1">
    <source>
        <dbReference type="EMBL" id="MDH1629273.1"/>
    </source>
</evidence>
<proteinExistence type="predicted"/>
<organism evidence="1 2">
    <name type="scientific">Pseudomonas mosselii</name>
    <dbReference type="NCBI Taxonomy" id="78327"/>
    <lineage>
        <taxon>Bacteria</taxon>
        <taxon>Pseudomonadati</taxon>
        <taxon>Pseudomonadota</taxon>
        <taxon>Gammaproteobacteria</taxon>
        <taxon>Pseudomonadales</taxon>
        <taxon>Pseudomonadaceae</taxon>
        <taxon>Pseudomonas</taxon>
    </lineage>
</organism>
<dbReference type="EMBL" id="JAOCGG010000004">
    <property type="protein sequence ID" value="MDH1629273.1"/>
    <property type="molecule type" value="Genomic_DNA"/>
</dbReference>
<dbReference type="Proteomes" id="UP001160882">
    <property type="component" value="Unassembled WGS sequence"/>
</dbReference>
<name>A0AA42RSL2_9PSED</name>
<accession>A0AA42RSL2</accession>
<reference evidence="1" key="1">
    <citation type="submission" date="2022-09" db="EMBL/GenBank/DDBJ databases">
        <title>Intensive care unit water sources are persistently colonized with multi-drug resistant bacteria and are the site of extensive horizontal gene transfer of antibiotic resistance genes.</title>
        <authorList>
            <person name="Diorio-Toth L."/>
        </authorList>
    </citation>
    <scope>NUCLEOTIDE SEQUENCE</scope>
    <source>
        <strain evidence="1">GD03782</strain>
    </source>
</reference>
<evidence type="ECO:0000313" key="2">
    <source>
        <dbReference type="Proteomes" id="UP001160882"/>
    </source>
</evidence>
<dbReference type="RefSeq" id="WP_280080357.1">
    <property type="nucleotide sequence ID" value="NZ_JAOCGG010000004.1"/>
</dbReference>